<sequence>MATPSLSVGDVLMQSQMAWKIGRAFSNKRQTAPADFAEIEREANALSEALKMLAEALHSNNNILHQADAETRAALNTVLDSARKTLSDLEGFVERYQVIRKKETSSGFVVERNWSEVVIAGYKTFKWTAAGGDLSELRSLLHLHTRAITMATEVLRSRSLARLDHMVVPMAESMSRVLRHPTCLEPRRCRPCLRLPIPLRFPPRLCPHPGTLAGTPNRAPPRRGLSSVRALGRPILGRIPCSTPALRLVPAVSVRSRRTSHDFGASDGVAREHPGQSHSPNSRGGRSWRFSGPSGATNLLPPPAMAGDSGETAPATPSSFFGGQRRGRPSLPANPGPSQPQVPSRPQTAKPASRRQSPVLQAQTPSYLDGSQFERQLFRNSAILCDVRGRLIEYSRTNLDEPDPRYNVEMVEACREARICVVRKRENREHVGTKVVTSIWILSSDGTHRIQHKLSEVNETVPYCSYFEPEKVSLQPVDGPHVNLKFHAEIWGAPLREEQRTSWVNYYFASANDAVAFQSAVFGRTLIGSYRTTKTTVIHPGLRGTFAFEEQFANIEMLRLWEDDGVSTPGAQGGLLALLHVSSNFGNGWARWWINSSLQEVRIKADSAKHAKVKGIDITVTASIGGAPAVVRQQRRDTVKRVTGLRIEFKTEEERDGFVDATKRAQERCLPLPEKI</sequence>
<feature type="region of interest" description="Disordered" evidence="1">
    <location>
        <begin position="255"/>
        <end position="365"/>
    </location>
</feature>
<dbReference type="RefSeq" id="XP_033459954.1">
    <property type="nucleotide sequence ID" value="XM_033602228.1"/>
</dbReference>
<feature type="compositionally biased region" description="Polar residues" evidence="1">
    <location>
        <begin position="354"/>
        <end position="365"/>
    </location>
</feature>
<evidence type="ECO:0000313" key="2">
    <source>
        <dbReference type="Proteomes" id="UP000504637"/>
    </source>
</evidence>
<protein>
    <recommendedName>
        <fullName evidence="4">Fungal N-terminal domain-containing protein</fullName>
    </recommendedName>
</protein>
<dbReference type="GeneID" id="54360028"/>
<proteinExistence type="predicted"/>
<dbReference type="AlphaFoldDB" id="A0A6J3M4U8"/>
<reference evidence="3" key="2">
    <citation type="submission" date="2020-04" db="EMBL/GenBank/DDBJ databases">
        <authorList>
            <consortium name="NCBI Genome Project"/>
        </authorList>
    </citation>
    <scope>NUCLEOTIDE SEQUENCE</scope>
    <source>
        <strain evidence="3">CBS 342.82</strain>
    </source>
</reference>
<reference evidence="3" key="1">
    <citation type="submission" date="2020-01" db="EMBL/GenBank/DDBJ databases">
        <authorList>
            <consortium name="DOE Joint Genome Institute"/>
            <person name="Haridas S."/>
            <person name="Albert R."/>
            <person name="Binder M."/>
            <person name="Bloem J."/>
            <person name="Labutti K."/>
            <person name="Salamov A."/>
            <person name="Andreopoulos B."/>
            <person name="Baker S.E."/>
            <person name="Barry K."/>
            <person name="Bills G."/>
            <person name="Bluhm B.H."/>
            <person name="Cannon C."/>
            <person name="Castanera R."/>
            <person name="Culley D.E."/>
            <person name="Daum C."/>
            <person name="Ezra D."/>
            <person name="Gonzalez J.B."/>
            <person name="Henrissat B."/>
            <person name="Kuo A."/>
            <person name="Liang C."/>
            <person name="Lipzen A."/>
            <person name="Lutzoni F."/>
            <person name="Magnuson J."/>
            <person name="Mondo S."/>
            <person name="Nolan M."/>
            <person name="Ohm R."/>
            <person name="Pangilinan J."/>
            <person name="Park H.-J."/>
            <person name="Ramirez L."/>
            <person name="Alfaro M."/>
            <person name="Sun H."/>
            <person name="Tritt A."/>
            <person name="Yoshinaga Y."/>
            <person name="Zwiers L.-H."/>
            <person name="Turgeon B.G."/>
            <person name="Goodwin S.B."/>
            <person name="Spatafora J.W."/>
            <person name="Crous P.W."/>
            <person name="Grigoriev I.V."/>
        </authorList>
    </citation>
    <scope>NUCLEOTIDE SEQUENCE</scope>
    <source>
        <strain evidence="3">CBS 342.82</strain>
    </source>
</reference>
<keyword evidence="2" id="KW-1185">Reference proteome</keyword>
<evidence type="ECO:0000313" key="3">
    <source>
        <dbReference type="RefSeq" id="XP_033459954.1"/>
    </source>
</evidence>
<organism evidence="3">
    <name type="scientific">Dissoconium aciculare CBS 342.82</name>
    <dbReference type="NCBI Taxonomy" id="1314786"/>
    <lineage>
        <taxon>Eukaryota</taxon>
        <taxon>Fungi</taxon>
        <taxon>Dikarya</taxon>
        <taxon>Ascomycota</taxon>
        <taxon>Pezizomycotina</taxon>
        <taxon>Dothideomycetes</taxon>
        <taxon>Dothideomycetidae</taxon>
        <taxon>Mycosphaerellales</taxon>
        <taxon>Dissoconiaceae</taxon>
        <taxon>Dissoconium</taxon>
    </lineage>
</organism>
<dbReference type="Proteomes" id="UP000504637">
    <property type="component" value="Unplaced"/>
</dbReference>
<evidence type="ECO:0008006" key="4">
    <source>
        <dbReference type="Google" id="ProtNLM"/>
    </source>
</evidence>
<gene>
    <name evidence="3" type="ORF">K489DRAFT_338550</name>
</gene>
<accession>A0A6J3M4U8</accession>
<dbReference type="OrthoDB" id="5404564at2759"/>
<name>A0A6J3M4U8_9PEZI</name>
<evidence type="ECO:0000256" key="1">
    <source>
        <dbReference type="SAM" id="MobiDB-lite"/>
    </source>
</evidence>
<reference evidence="3" key="3">
    <citation type="submission" date="2025-08" db="UniProtKB">
        <authorList>
            <consortium name="RefSeq"/>
        </authorList>
    </citation>
    <scope>IDENTIFICATION</scope>
    <source>
        <strain evidence="3">CBS 342.82</strain>
    </source>
</reference>